<name>A0A1L4CX18_9BACT</name>
<dbReference type="InterPro" id="IPR004358">
    <property type="entry name" value="Sig_transdc_His_kin-like_C"/>
</dbReference>
<dbReference type="AlphaFoldDB" id="A0A1L4CX18"/>
<dbReference type="CDD" id="cd00075">
    <property type="entry name" value="HATPase"/>
    <property type="match status" value="1"/>
</dbReference>
<accession>A0A1L4CX18</accession>
<dbReference type="RefSeq" id="WP_148696205.1">
    <property type="nucleotide sequence ID" value="NZ_CP017834.1"/>
</dbReference>
<dbReference type="GO" id="GO:0000155">
    <property type="term" value="F:phosphorelay sensor kinase activity"/>
    <property type="evidence" value="ECO:0007669"/>
    <property type="project" value="TreeGrafter"/>
</dbReference>
<keyword evidence="4" id="KW-0175">Coiled coil</keyword>
<dbReference type="PROSITE" id="PS50109">
    <property type="entry name" value="HIS_KIN"/>
    <property type="match status" value="1"/>
</dbReference>
<feature type="domain" description="Histidine kinase" evidence="6">
    <location>
        <begin position="306"/>
        <end position="523"/>
    </location>
</feature>
<comment type="catalytic activity">
    <reaction evidence="1">
        <text>ATP + protein L-histidine = ADP + protein N-phospho-L-histidine.</text>
        <dbReference type="EC" id="2.7.13.3"/>
    </reaction>
</comment>
<evidence type="ECO:0000256" key="3">
    <source>
        <dbReference type="ARBA" id="ARBA00022553"/>
    </source>
</evidence>
<evidence type="ECO:0000313" key="7">
    <source>
        <dbReference type="EMBL" id="APJ02500.1"/>
    </source>
</evidence>
<dbReference type="InterPro" id="IPR003594">
    <property type="entry name" value="HATPase_dom"/>
</dbReference>
<dbReference type="InterPro" id="IPR005467">
    <property type="entry name" value="His_kinase_dom"/>
</dbReference>
<dbReference type="Pfam" id="PF02518">
    <property type="entry name" value="HATPase_c"/>
    <property type="match status" value="1"/>
</dbReference>
<evidence type="ECO:0000256" key="5">
    <source>
        <dbReference type="SAM" id="Phobius"/>
    </source>
</evidence>
<dbReference type="EMBL" id="CP017834">
    <property type="protein sequence ID" value="APJ02500.1"/>
    <property type="molecule type" value="Genomic_DNA"/>
</dbReference>
<keyword evidence="5" id="KW-1133">Transmembrane helix</keyword>
<keyword evidence="3" id="KW-0597">Phosphoprotein</keyword>
<dbReference type="STRING" id="1915309.AXG55_00535"/>
<dbReference type="OrthoDB" id="5287379at2"/>
<dbReference type="PRINTS" id="PR00344">
    <property type="entry name" value="BCTRLSENSOR"/>
</dbReference>
<evidence type="ECO:0000259" key="6">
    <source>
        <dbReference type="PROSITE" id="PS50109"/>
    </source>
</evidence>
<keyword evidence="5" id="KW-0812">Transmembrane</keyword>
<dbReference type="PANTHER" id="PTHR43547:SF2">
    <property type="entry name" value="HYBRID SIGNAL TRANSDUCTION HISTIDINE KINASE C"/>
    <property type="match status" value="1"/>
</dbReference>
<feature type="transmembrane region" description="Helical" evidence="5">
    <location>
        <begin position="20"/>
        <end position="44"/>
    </location>
</feature>
<dbReference type="InterPro" id="IPR036890">
    <property type="entry name" value="HATPase_C_sf"/>
</dbReference>
<evidence type="ECO:0000256" key="2">
    <source>
        <dbReference type="ARBA" id="ARBA00012438"/>
    </source>
</evidence>
<gene>
    <name evidence="7" type="ORF">AXG55_00535</name>
</gene>
<evidence type="ECO:0000256" key="4">
    <source>
        <dbReference type="SAM" id="Coils"/>
    </source>
</evidence>
<reference evidence="7 8" key="1">
    <citation type="submission" date="2016-10" db="EMBL/GenBank/DDBJ databases">
        <title>Silvanigrella aquatica sp. nov., isolated from a freshwater lake located in the Black Forest, Germany, description of Silvanigrellaceae fam. nov., Silvanigrellales ord. nov., reclassification of the order Bdellovibrionales in the class Oligoflexia, reclassification of the families Bacteriovoracaceae and Halobacteriovoraceae in the new order Bacteriovoracales ord. nov., and reclassification of the family Pseudobacteriovoracaceae in the order Oligoflexiales.</title>
        <authorList>
            <person name="Hahn M.W."/>
            <person name="Schmidt J."/>
            <person name="Koll U."/>
            <person name="Rohde M."/>
            <person name="Verbag S."/>
            <person name="Pitt A."/>
            <person name="Nakai R."/>
            <person name="Naganuma T."/>
            <person name="Lang E."/>
        </authorList>
    </citation>
    <scope>NUCLEOTIDE SEQUENCE [LARGE SCALE GENOMIC DNA]</scope>
    <source>
        <strain evidence="7 8">MWH-Nonnen-W8red</strain>
    </source>
</reference>
<keyword evidence="5" id="KW-0472">Membrane</keyword>
<evidence type="ECO:0000256" key="1">
    <source>
        <dbReference type="ARBA" id="ARBA00000085"/>
    </source>
</evidence>
<dbReference type="SUPFAM" id="SSF55874">
    <property type="entry name" value="ATPase domain of HSP90 chaperone/DNA topoisomerase II/histidine kinase"/>
    <property type="match status" value="1"/>
</dbReference>
<organism evidence="7 8">
    <name type="scientific">Silvanigrella aquatica</name>
    <dbReference type="NCBI Taxonomy" id="1915309"/>
    <lineage>
        <taxon>Bacteria</taxon>
        <taxon>Pseudomonadati</taxon>
        <taxon>Bdellovibrionota</taxon>
        <taxon>Oligoflexia</taxon>
        <taxon>Silvanigrellales</taxon>
        <taxon>Silvanigrellaceae</taxon>
        <taxon>Silvanigrella</taxon>
    </lineage>
</organism>
<proteinExistence type="predicted"/>
<dbReference type="PANTHER" id="PTHR43547">
    <property type="entry name" value="TWO-COMPONENT HISTIDINE KINASE"/>
    <property type="match status" value="1"/>
</dbReference>
<evidence type="ECO:0000313" key="8">
    <source>
        <dbReference type="Proteomes" id="UP000184731"/>
    </source>
</evidence>
<dbReference type="Proteomes" id="UP000184731">
    <property type="component" value="Chromosome"/>
</dbReference>
<feature type="transmembrane region" description="Helical" evidence="5">
    <location>
        <begin position="220"/>
        <end position="241"/>
    </location>
</feature>
<sequence length="766" mass="88763">MIFRKSYDENVNLNKIKKNLNIITFISIFSISFLIIIISLIGTFQLRNQNLKLISEKKEQVFKIYLQDLFQRLLLLSNSPPFIDYLYSGTISRQELENDLLKNMGHYVREEIIGYQIYDPSFERIISVGRTTGSEILLNLCYINNSLNANIGRCVAKIHVYLDHELVLKKIKEIEPSASICTDCSAFQIKDHQFINNFEIIGTKNFKIPFTLHINDYSQMLVFILASLFLMMIISGLNFYFNIKFINKYLYFPLKKLFDYVKMGSKNDNFILEEVKEIVEKIDELKNEIRQNEKIKKQDEIVKLAQVAHDIKSPLVALNAFAANASELPEENRIWVRNAIQRMQDIANSLILKHQEINNNADETIIDEALEPYSVQLLTCLINALVSEKRMQYRDFLGVEILENFSSSSYGLFANIQPKEFKRVISNLINNAVEALNEKGKITLDLQLSYDKVIFSITDNGRGIPPDVLPLLTQRGATFSKEGGSGLGLFHAKTVSERWGGQFEISSEVNVGTKILITLPKASEPQWFISTLNIYLKSTVVIIDDDASIHNIWNERFQNILKKEYHIKIIHFTNPTEVIKWHTTEKEGDLKNILYLCDYEFINHKYNGIDLINKLNILEDAILVTSRFEEEGFRDKCEKLGIKMIPKNLSYYVPIKIIVEKEKPHAILIDDELYVHSIWNLSAKERKIVCYQNPNIFLNEIDKYDFETPIYIDSCLANEIKGEEVSKKIFDLGFTEIYLATSFDKNHFPKMHWIKGVRGKDPPWVK</sequence>
<dbReference type="KEGG" id="saqi:AXG55_00535"/>
<dbReference type="SMART" id="SM00387">
    <property type="entry name" value="HATPase_c"/>
    <property type="match status" value="1"/>
</dbReference>
<dbReference type="Gene3D" id="3.30.565.10">
    <property type="entry name" value="Histidine kinase-like ATPase, C-terminal domain"/>
    <property type="match status" value="1"/>
</dbReference>
<keyword evidence="8" id="KW-1185">Reference proteome</keyword>
<dbReference type="EC" id="2.7.13.3" evidence="2"/>
<feature type="coiled-coil region" evidence="4">
    <location>
        <begin position="268"/>
        <end position="302"/>
    </location>
</feature>
<protein>
    <recommendedName>
        <fullName evidence="2">histidine kinase</fullName>
        <ecNumber evidence="2">2.7.13.3</ecNumber>
    </recommendedName>
</protein>